<evidence type="ECO:0000256" key="1">
    <source>
        <dbReference type="SAM" id="MobiDB-lite"/>
    </source>
</evidence>
<dbReference type="PANTHER" id="PTHR42935:SF1">
    <property type="entry name" value="SLR0930 PROTEIN"/>
    <property type="match status" value="1"/>
</dbReference>
<dbReference type="InterPro" id="IPR027417">
    <property type="entry name" value="P-loop_NTPase"/>
</dbReference>
<proteinExistence type="predicted"/>
<accession>A0A4R6DL76</accession>
<dbReference type="InterPro" id="IPR003593">
    <property type="entry name" value="AAA+_ATPase"/>
</dbReference>
<dbReference type="SMART" id="SM00382">
    <property type="entry name" value="AAA"/>
    <property type="match status" value="1"/>
</dbReference>
<protein>
    <recommendedName>
        <fullName evidence="2">AAA+ ATPase domain-containing protein</fullName>
    </recommendedName>
</protein>
<feature type="region of interest" description="Disordered" evidence="1">
    <location>
        <begin position="1"/>
        <end position="27"/>
    </location>
</feature>
<organism evidence="3 4">
    <name type="scientific">Azoarcus indigens</name>
    <dbReference type="NCBI Taxonomy" id="29545"/>
    <lineage>
        <taxon>Bacteria</taxon>
        <taxon>Pseudomonadati</taxon>
        <taxon>Pseudomonadota</taxon>
        <taxon>Betaproteobacteria</taxon>
        <taxon>Rhodocyclales</taxon>
        <taxon>Zoogloeaceae</taxon>
        <taxon>Azoarcus</taxon>
    </lineage>
</organism>
<dbReference type="CDD" id="cd00009">
    <property type="entry name" value="AAA"/>
    <property type="match status" value="1"/>
</dbReference>
<feature type="domain" description="AAA+ ATPase" evidence="2">
    <location>
        <begin position="118"/>
        <end position="243"/>
    </location>
</feature>
<dbReference type="Gene3D" id="3.40.50.300">
    <property type="entry name" value="P-loop containing nucleotide triphosphate hydrolases"/>
    <property type="match status" value="1"/>
</dbReference>
<dbReference type="AlphaFoldDB" id="A0A4R6DL76"/>
<evidence type="ECO:0000313" key="4">
    <source>
        <dbReference type="Proteomes" id="UP000295129"/>
    </source>
</evidence>
<name>A0A4R6DL76_9RHOO</name>
<evidence type="ECO:0000313" key="3">
    <source>
        <dbReference type="EMBL" id="TDN45581.1"/>
    </source>
</evidence>
<dbReference type="InterPro" id="IPR008533">
    <property type="entry name" value="DUF815"/>
</dbReference>
<dbReference type="OrthoDB" id="9812140at2"/>
<dbReference type="EMBL" id="SNVV01000029">
    <property type="protein sequence ID" value="TDN45581.1"/>
    <property type="molecule type" value="Genomic_DNA"/>
</dbReference>
<dbReference type="RefSeq" id="WP_133594856.1">
    <property type="nucleotide sequence ID" value="NZ_SNVV01000029.1"/>
</dbReference>
<sequence>MTTRSTPAGKPRNRKPAQAPIAASTTTPAVAEHTLGALLHELRRIADALETHVPQATRPDFADAPAYHWERVEAGGRHVGRLSPVLQPALIEFSDLRNVDQQREIIERNTRQFVQGRPANNVLLTGARGTGKSSLVKACLAAFHKQGLRIIEIDKEHLNDLPAVIELVRARPQKYIVFCDDLSFEEGETGYKGLKTALDGSVSGQAANMLIYATSNRRHLIPDKISDNLENNRSQDGELRPGDAVEEKISLSERFGIWLSFYSFSQDEYLEAVRLWLKKYGVPARRIRAAEKEALLWALSRGARSGRIAAQFAKDYVAQLG</sequence>
<dbReference type="SUPFAM" id="SSF52540">
    <property type="entry name" value="P-loop containing nucleoside triphosphate hydrolases"/>
    <property type="match status" value="1"/>
</dbReference>
<dbReference type="PANTHER" id="PTHR42935">
    <property type="entry name" value="SLR0930 PROTEIN"/>
    <property type="match status" value="1"/>
</dbReference>
<evidence type="ECO:0000259" key="2">
    <source>
        <dbReference type="SMART" id="SM00382"/>
    </source>
</evidence>
<gene>
    <name evidence="3" type="ORF">C7389_12935</name>
</gene>
<dbReference type="Pfam" id="PF05673">
    <property type="entry name" value="DUF815"/>
    <property type="match status" value="1"/>
</dbReference>
<reference evidence="3 4" key="1">
    <citation type="submission" date="2019-03" db="EMBL/GenBank/DDBJ databases">
        <title>Genomic Encyclopedia of Type Strains, Phase IV (KMG-IV): sequencing the most valuable type-strain genomes for metagenomic binning, comparative biology and taxonomic classification.</title>
        <authorList>
            <person name="Goeker M."/>
        </authorList>
    </citation>
    <scope>NUCLEOTIDE SEQUENCE [LARGE SCALE GENOMIC DNA]</scope>
    <source>
        <strain evidence="3 4">DSM 12121</strain>
    </source>
</reference>
<comment type="caution">
    <text evidence="3">The sequence shown here is derived from an EMBL/GenBank/DDBJ whole genome shotgun (WGS) entry which is preliminary data.</text>
</comment>
<dbReference type="Proteomes" id="UP000295129">
    <property type="component" value="Unassembled WGS sequence"/>
</dbReference>
<keyword evidence="4" id="KW-1185">Reference proteome</keyword>